<feature type="region of interest" description="Disordered" evidence="3">
    <location>
        <begin position="216"/>
        <end position="267"/>
    </location>
</feature>
<dbReference type="AlphaFoldDB" id="A0A2J8NLB4"/>
<feature type="domain" description="EF-hand" evidence="5">
    <location>
        <begin position="54"/>
        <end position="89"/>
    </location>
</feature>
<dbReference type="PANTHER" id="PTHR11216">
    <property type="entry name" value="EH DOMAIN"/>
    <property type="match status" value="1"/>
</dbReference>
<dbReference type="PROSITE" id="PS50031">
    <property type="entry name" value="EH"/>
    <property type="match status" value="2"/>
</dbReference>
<dbReference type="FunFam" id="1.10.238.10:FF:000055">
    <property type="entry name" value="Intersectin-1 isoform 1"/>
    <property type="match status" value="1"/>
</dbReference>
<feature type="non-terminal residue" evidence="6">
    <location>
        <position position="609"/>
    </location>
</feature>
<gene>
    <name evidence="6" type="ORF">CK820_G0009614</name>
</gene>
<evidence type="ECO:0000313" key="6">
    <source>
        <dbReference type="EMBL" id="PNI72569.1"/>
    </source>
</evidence>
<dbReference type="EMBL" id="NBAG03000227">
    <property type="protein sequence ID" value="PNI72569.1"/>
    <property type="molecule type" value="Genomic_DNA"/>
</dbReference>
<evidence type="ECO:0000259" key="5">
    <source>
        <dbReference type="PROSITE" id="PS50222"/>
    </source>
</evidence>
<name>A0A2J8NLB4_PANTR</name>
<keyword evidence="2" id="KW-0106">Calcium</keyword>
<feature type="domain" description="EF-hand" evidence="5">
    <location>
        <begin position="302"/>
        <end position="337"/>
    </location>
</feature>
<organism evidence="6 7">
    <name type="scientific">Pan troglodytes</name>
    <name type="common">Chimpanzee</name>
    <dbReference type="NCBI Taxonomy" id="9598"/>
    <lineage>
        <taxon>Eukaryota</taxon>
        <taxon>Metazoa</taxon>
        <taxon>Chordata</taxon>
        <taxon>Craniata</taxon>
        <taxon>Vertebrata</taxon>
        <taxon>Euteleostomi</taxon>
        <taxon>Mammalia</taxon>
        <taxon>Eutheria</taxon>
        <taxon>Euarchontoglires</taxon>
        <taxon>Primates</taxon>
        <taxon>Haplorrhini</taxon>
        <taxon>Catarrhini</taxon>
        <taxon>Hominidae</taxon>
        <taxon>Pan</taxon>
    </lineage>
</organism>
<dbReference type="InterPro" id="IPR018247">
    <property type="entry name" value="EF_Hand_1_Ca_BS"/>
</dbReference>
<evidence type="ECO:0000313" key="7">
    <source>
        <dbReference type="Proteomes" id="UP000236370"/>
    </source>
</evidence>
<dbReference type="SMART" id="SM00027">
    <property type="entry name" value="EH"/>
    <property type="match status" value="2"/>
</dbReference>
<feature type="region of interest" description="Disordered" evidence="3">
    <location>
        <begin position="375"/>
        <end position="403"/>
    </location>
</feature>
<dbReference type="CDD" id="cd00052">
    <property type="entry name" value="EH"/>
    <property type="match status" value="2"/>
</dbReference>
<dbReference type="PANTHER" id="PTHR11216:SF29">
    <property type="entry name" value="INTERSECTIN-2"/>
    <property type="match status" value="1"/>
</dbReference>
<dbReference type="SMART" id="SM00054">
    <property type="entry name" value="EFh"/>
    <property type="match status" value="2"/>
</dbReference>
<dbReference type="PROSITE" id="PS50222">
    <property type="entry name" value="EF_HAND_2"/>
    <property type="match status" value="2"/>
</dbReference>
<keyword evidence="1" id="KW-0479">Metal-binding</keyword>
<dbReference type="InterPro" id="IPR002048">
    <property type="entry name" value="EF_hand_dom"/>
</dbReference>
<dbReference type="Pfam" id="PF12763">
    <property type="entry name" value="EH"/>
    <property type="match status" value="2"/>
</dbReference>
<proteinExistence type="predicted"/>
<dbReference type="InterPro" id="IPR011992">
    <property type="entry name" value="EF-hand-dom_pair"/>
</dbReference>
<evidence type="ECO:0000256" key="3">
    <source>
        <dbReference type="SAM" id="MobiDB-lite"/>
    </source>
</evidence>
<evidence type="ECO:0000259" key="4">
    <source>
        <dbReference type="PROSITE" id="PS50031"/>
    </source>
</evidence>
<feature type="compositionally biased region" description="Low complexity" evidence="3">
    <location>
        <begin position="235"/>
        <end position="256"/>
    </location>
</feature>
<dbReference type="Proteomes" id="UP000236370">
    <property type="component" value="Unassembled WGS sequence"/>
</dbReference>
<accession>A0A2J8NLB4</accession>
<evidence type="ECO:0000256" key="1">
    <source>
        <dbReference type="ARBA" id="ARBA00022723"/>
    </source>
</evidence>
<protein>
    <submittedName>
        <fullName evidence="6">ITSN2 isoform 2</fullName>
    </submittedName>
</protein>
<reference evidence="6 7" key="1">
    <citation type="submission" date="2017-12" db="EMBL/GenBank/DDBJ databases">
        <title>High-resolution comparative analysis of great ape genomes.</title>
        <authorList>
            <person name="Pollen A."/>
            <person name="Hastie A."/>
            <person name="Hormozdiari F."/>
            <person name="Dougherty M."/>
            <person name="Liu R."/>
            <person name="Chaisson M."/>
            <person name="Hoppe E."/>
            <person name="Hill C."/>
            <person name="Pang A."/>
            <person name="Hillier L."/>
            <person name="Baker C."/>
            <person name="Armstrong J."/>
            <person name="Shendure J."/>
            <person name="Paten B."/>
            <person name="Wilson R."/>
            <person name="Chao H."/>
            <person name="Schneider V."/>
            <person name="Ventura M."/>
            <person name="Kronenberg Z."/>
            <person name="Murali S."/>
            <person name="Gordon D."/>
            <person name="Cantsilieris S."/>
            <person name="Munson K."/>
            <person name="Nelson B."/>
            <person name="Raja A."/>
            <person name="Underwood J."/>
            <person name="Diekhans M."/>
            <person name="Fiddes I."/>
            <person name="Haussler D."/>
            <person name="Eichler E."/>
        </authorList>
    </citation>
    <scope>NUCLEOTIDE SEQUENCE [LARGE SCALE GENOMIC DNA]</scope>
    <source>
        <strain evidence="6">Yerkes chimp pedigree #C0471</strain>
    </source>
</reference>
<dbReference type="SUPFAM" id="SSF47473">
    <property type="entry name" value="EF-hand"/>
    <property type="match status" value="2"/>
</dbReference>
<feature type="domain" description="EH" evidence="4">
    <location>
        <begin position="22"/>
        <end position="110"/>
    </location>
</feature>
<feature type="domain" description="EH" evidence="4">
    <location>
        <begin position="269"/>
        <end position="358"/>
    </location>
</feature>
<dbReference type="Gene3D" id="1.10.238.10">
    <property type="entry name" value="EF-hand"/>
    <property type="match status" value="2"/>
</dbReference>
<sequence length="609" mass="68982">MMAQFPTAMNGGPNMWAITSEERTKHDRQFDNLKPSGGYITGDQARNFFLQSGLPAPVLAEIWALSDLNKDGKMDQQEFSIAMKLIKLKLQGQQLPVVLPPIMKQPPMFSPLISARFGMGSMPNLSIPQPLPPAAPVTSLSSATSGTNLPPLMMPTPLVPSVSTSSLPNGTASLIQPLPIPYSSSTLPHGSSYSLMMGGFGGASIQKAQSLIDLGSSRSWSSGSSAHSPATHRAPLSSPVPNSSTSSTASLSGNSPKTGTSEWAVPQPTRLKYRQKFNTLDKSMSGYLSGFQARNALLQSNLSQTQLATIWTLADIDGDGQLKAEEFILAMHLTDMAKAGQPLPLTLPPELVPPSFRGGKQIDSINGTLPSYQKMQEEEPQKKLPVTFEDKRKANYERGNMELEKRRQALMEQQQREAERKAQKEKEEWERKQRELQEQEWKKQLELEKRLEKQRELERQREEERRKEIERREAAKQELERQRRLEWERIRRQELLNQKNREQEEIVRLNSKKKNLHLELEALNGKHQQMSGRLQDVRLKKQTQKTELEVLDKQCDLEIMEIKQLQQELQEYQNKLIYLVPEKQLLNERIKNIQFSNTPDSGVSLLHKK</sequence>
<dbReference type="GO" id="GO:0005509">
    <property type="term" value="F:calcium ion binding"/>
    <property type="evidence" value="ECO:0007669"/>
    <property type="project" value="InterPro"/>
</dbReference>
<dbReference type="InterPro" id="IPR000261">
    <property type="entry name" value="EH_dom"/>
</dbReference>
<comment type="caution">
    <text evidence="6">The sequence shown here is derived from an EMBL/GenBank/DDBJ whole genome shotgun (WGS) entry which is preliminary data.</text>
</comment>
<evidence type="ECO:0000256" key="2">
    <source>
        <dbReference type="ARBA" id="ARBA00022837"/>
    </source>
</evidence>
<dbReference type="PROSITE" id="PS00018">
    <property type="entry name" value="EF_HAND_1"/>
    <property type="match status" value="1"/>
</dbReference>
<feature type="compositionally biased region" description="Low complexity" evidence="3">
    <location>
        <begin position="216"/>
        <end position="228"/>
    </location>
</feature>
<dbReference type="FunFam" id="1.10.238.10:FF:000046">
    <property type="entry name" value="intersectin-1 isoform X2"/>
    <property type="match status" value="1"/>
</dbReference>